<evidence type="ECO:0000256" key="3">
    <source>
        <dbReference type="ARBA" id="ARBA00023128"/>
    </source>
</evidence>
<proteinExistence type="inferred from homology"/>
<evidence type="ECO:0000313" key="6">
    <source>
        <dbReference type="Proteomes" id="UP000050795"/>
    </source>
</evidence>
<reference evidence="6" key="1">
    <citation type="submission" date="2022-06" db="EMBL/GenBank/DDBJ databases">
        <authorList>
            <person name="Berger JAMES D."/>
            <person name="Berger JAMES D."/>
        </authorList>
    </citation>
    <scope>NUCLEOTIDE SEQUENCE [LARGE SCALE GENOMIC DNA]</scope>
</reference>
<keyword evidence="6" id="KW-1185">Reference proteome</keyword>
<dbReference type="AlphaFoldDB" id="A0AA85JMB5"/>
<dbReference type="PANTHER" id="PTHR15590:SF0">
    <property type="entry name" value="CX9C MOTIF-CONTAINING PROTEIN 4"/>
    <property type="match status" value="1"/>
</dbReference>
<dbReference type="GO" id="GO:0005739">
    <property type="term" value="C:mitochondrion"/>
    <property type="evidence" value="ECO:0007669"/>
    <property type="project" value="UniProtKB-SubCell"/>
</dbReference>
<dbReference type="InterPro" id="IPR027179">
    <property type="entry name" value="CMC4"/>
</dbReference>
<dbReference type="Proteomes" id="UP000050795">
    <property type="component" value="Unassembled WGS sequence"/>
</dbReference>
<evidence type="ECO:0008006" key="8">
    <source>
        <dbReference type="Google" id="ProtNLM"/>
    </source>
</evidence>
<sequence>MGITIIHNTSVKLIRSPVNLVIITNLVLVMNLPCKPLACEIQACLIKNNYQVSRCMKEITTLIECCEKYKYIKQPCCEGWDNYRYKHEDKKES</sequence>
<dbReference type="InterPro" id="IPR009069">
    <property type="entry name" value="Cys_alpha_HP_mot_SF"/>
</dbReference>
<feature type="disulfide bond" evidence="5">
    <location>
        <begin position="44"/>
        <end position="55"/>
    </location>
</feature>
<keyword evidence="4 5" id="KW-1015">Disulfide bond</keyword>
<comment type="subcellular location">
    <subcellularLocation>
        <location evidence="1">Mitochondrion</location>
    </subcellularLocation>
</comment>
<keyword evidence="3" id="KW-0496">Mitochondrion</keyword>
<evidence type="ECO:0000256" key="1">
    <source>
        <dbReference type="ARBA" id="ARBA00004173"/>
    </source>
</evidence>
<dbReference type="Gene3D" id="1.10.287.1130">
    <property type="entry name" value="CytochromE C oxidase copper chaperone"/>
    <property type="match status" value="1"/>
</dbReference>
<evidence type="ECO:0000256" key="2">
    <source>
        <dbReference type="ARBA" id="ARBA00009858"/>
    </source>
</evidence>
<comment type="similarity">
    <text evidence="2">Belongs to the CMC4 family.</text>
</comment>
<reference evidence="7" key="2">
    <citation type="submission" date="2023-11" db="UniProtKB">
        <authorList>
            <consortium name="WormBaseParasite"/>
        </authorList>
    </citation>
    <scope>IDENTIFICATION</scope>
</reference>
<protein>
    <recommendedName>
        <fullName evidence="8">Cx9C motif-containing protein 4</fullName>
    </recommendedName>
</protein>
<evidence type="ECO:0000256" key="4">
    <source>
        <dbReference type="ARBA" id="ARBA00023157"/>
    </source>
</evidence>
<dbReference type="Pfam" id="PF08991">
    <property type="entry name" value="CMC4"/>
    <property type="match status" value="1"/>
</dbReference>
<feature type="disulfide bond" evidence="5">
    <location>
        <begin position="34"/>
        <end position="65"/>
    </location>
</feature>
<name>A0AA85JMB5_TRIRE</name>
<evidence type="ECO:0000313" key="7">
    <source>
        <dbReference type="WBParaSite" id="TREG1_45070.1"/>
    </source>
</evidence>
<evidence type="ECO:0000256" key="5">
    <source>
        <dbReference type="PIRSR" id="PIRSR627179-50"/>
    </source>
</evidence>
<dbReference type="WBParaSite" id="TREG1_45070.1">
    <property type="protein sequence ID" value="TREG1_45070.1"/>
    <property type="gene ID" value="TREG1_45070"/>
</dbReference>
<feature type="disulfide bond" evidence="5">
    <location>
        <begin position="66"/>
        <end position="77"/>
    </location>
</feature>
<dbReference type="PANTHER" id="PTHR15590">
    <property type="entry name" value="CX9C MOTIF-CONTAINING PROTEIN 4"/>
    <property type="match status" value="1"/>
</dbReference>
<dbReference type="PROSITE" id="PS51808">
    <property type="entry name" value="CHCH"/>
    <property type="match status" value="1"/>
</dbReference>
<dbReference type="SUPFAM" id="SSF47072">
    <property type="entry name" value="Cysteine alpha-hairpin motif"/>
    <property type="match status" value="1"/>
</dbReference>
<accession>A0AA85JMB5</accession>
<organism evidence="6 7">
    <name type="scientific">Trichobilharzia regenti</name>
    <name type="common">Nasal bird schistosome</name>
    <dbReference type="NCBI Taxonomy" id="157069"/>
    <lineage>
        <taxon>Eukaryota</taxon>
        <taxon>Metazoa</taxon>
        <taxon>Spiralia</taxon>
        <taxon>Lophotrochozoa</taxon>
        <taxon>Platyhelminthes</taxon>
        <taxon>Trematoda</taxon>
        <taxon>Digenea</taxon>
        <taxon>Strigeidida</taxon>
        <taxon>Schistosomatoidea</taxon>
        <taxon>Schistosomatidae</taxon>
        <taxon>Trichobilharzia</taxon>
    </lineage>
</organism>